<proteinExistence type="predicted"/>
<feature type="DNA-binding region" description="H-T-H motif" evidence="2">
    <location>
        <begin position="37"/>
        <end position="56"/>
    </location>
</feature>
<accession>A0A7K1FSS9</accession>
<dbReference type="InterPro" id="IPR001647">
    <property type="entry name" value="HTH_TetR"/>
</dbReference>
<feature type="domain" description="HTH tetR-type" evidence="3">
    <location>
        <begin position="14"/>
        <end position="74"/>
    </location>
</feature>
<sequence length="243" mass="25481">MTGFQRARSAEQREVRRTAILATAAEMLQEMPVAELSLNALSRRVCLAKSNVLRYFESREAVLLELLTAQWADWLEELPGLLAAVPADAPVADRVERVAELVASAAAARPVLCDLLGAQAGVLERNLSPEVAAAWKRSSLTDATRLGAVIGAAVPELTDAAAIEAAAGVSVVAGALWQHTQPSAAMLEAYRAAPDLAAMKLDFAPALQEVLAVVLTGLLHRPPIGGGPFGMPLPVSITGRVAP</sequence>
<dbReference type="PROSITE" id="PS50977">
    <property type="entry name" value="HTH_TETR_2"/>
    <property type="match status" value="1"/>
</dbReference>
<evidence type="ECO:0000256" key="1">
    <source>
        <dbReference type="ARBA" id="ARBA00023125"/>
    </source>
</evidence>
<gene>
    <name evidence="4" type="ORF">GIS00_25125</name>
</gene>
<dbReference type="GO" id="GO:0003677">
    <property type="term" value="F:DNA binding"/>
    <property type="evidence" value="ECO:0007669"/>
    <property type="project" value="UniProtKB-UniRule"/>
</dbReference>
<keyword evidence="5" id="KW-1185">Reference proteome</keyword>
<reference evidence="4 5" key="1">
    <citation type="submission" date="2019-11" db="EMBL/GenBank/DDBJ databases">
        <authorList>
            <person name="Jiang L.-Q."/>
        </authorList>
    </citation>
    <scope>NUCLEOTIDE SEQUENCE [LARGE SCALE GENOMIC DNA]</scope>
    <source>
        <strain evidence="4 5">YIM 132087</strain>
    </source>
</reference>
<dbReference type="AlphaFoldDB" id="A0A7K1FSS9"/>
<evidence type="ECO:0000256" key="2">
    <source>
        <dbReference type="PROSITE-ProRule" id="PRU00335"/>
    </source>
</evidence>
<dbReference type="Gene3D" id="1.10.357.10">
    <property type="entry name" value="Tetracycline Repressor, domain 2"/>
    <property type="match status" value="1"/>
</dbReference>
<dbReference type="EMBL" id="WLYK01000017">
    <property type="protein sequence ID" value="MTD17217.1"/>
    <property type="molecule type" value="Genomic_DNA"/>
</dbReference>
<dbReference type="RefSeq" id="WP_154771222.1">
    <property type="nucleotide sequence ID" value="NZ_WLYK01000017.1"/>
</dbReference>
<dbReference type="Proteomes" id="UP000460221">
    <property type="component" value="Unassembled WGS sequence"/>
</dbReference>
<protein>
    <submittedName>
        <fullName evidence="4">TetR family transcriptional regulator</fullName>
    </submittedName>
</protein>
<dbReference type="Pfam" id="PF00440">
    <property type="entry name" value="TetR_N"/>
    <property type="match status" value="1"/>
</dbReference>
<keyword evidence="1 2" id="KW-0238">DNA-binding</keyword>
<dbReference type="Pfam" id="PF17929">
    <property type="entry name" value="TetR_C_34"/>
    <property type="match status" value="1"/>
</dbReference>
<dbReference type="InterPro" id="IPR009057">
    <property type="entry name" value="Homeodomain-like_sf"/>
</dbReference>
<evidence type="ECO:0000313" key="5">
    <source>
        <dbReference type="Proteomes" id="UP000460221"/>
    </source>
</evidence>
<comment type="caution">
    <text evidence="4">The sequence shown here is derived from an EMBL/GenBank/DDBJ whole genome shotgun (WGS) entry which is preliminary data.</text>
</comment>
<evidence type="ECO:0000259" key="3">
    <source>
        <dbReference type="PROSITE" id="PS50977"/>
    </source>
</evidence>
<organism evidence="4 5">
    <name type="scientific">Nakamurella alba</name>
    <dbReference type="NCBI Taxonomy" id="2665158"/>
    <lineage>
        <taxon>Bacteria</taxon>
        <taxon>Bacillati</taxon>
        <taxon>Actinomycetota</taxon>
        <taxon>Actinomycetes</taxon>
        <taxon>Nakamurellales</taxon>
        <taxon>Nakamurellaceae</taxon>
        <taxon>Nakamurella</taxon>
    </lineage>
</organism>
<dbReference type="SUPFAM" id="SSF46689">
    <property type="entry name" value="Homeodomain-like"/>
    <property type="match status" value="1"/>
</dbReference>
<name>A0A7K1FSS9_9ACTN</name>
<evidence type="ECO:0000313" key="4">
    <source>
        <dbReference type="EMBL" id="MTD17217.1"/>
    </source>
</evidence>
<dbReference type="InterPro" id="IPR041483">
    <property type="entry name" value="TetR_C_34"/>
</dbReference>